<dbReference type="GO" id="GO:0004046">
    <property type="term" value="F:aminoacylase activity"/>
    <property type="evidence" value="ECO:0007669"/>
    <property type="project" value="TreeGrafter"/>
</dbReference>
<dbReference type="Gene3D" id="1.10.150.900">
    <property type="match status" value="1"/>
</dbReference>
<dbReference type="SUPFAM" id="SSF53187">
    <property type="entry name" value="Zn-dependent exopeptidases"/>
    <property type="match status" value="1"/>
</dbReference>
<dbReference type="PANTHER" id="PTHR45892:SF1">
    <property type="entry name" value="AMINOACYLASE-1"/>
    <property type="match status" value="1"/>
</dbReference>
<dbReference type="InterPro" id="IPR036264">
    <property type="entry name" value="Bact_exopeptidase_dim_dom"/>
</dbReference>
<dbReference type="Gene3D" id="3.30.70.360">
    <property type="match status" value="1"/>
</dbReference>
<organism evidence="3 4">
    <name type="scientific">Rotaria socialis</name>
    <dbReference type="NCBI Taxonomy" id="392032"/>
    <lineage>
        <taxon>Eukaryota</taxon>
        <taxon>Metazoa</taxon>
        <taxon>Spiralia</taxon>
        <taxon>Gnathifera</taxon>
        <taxon>Rotifera</taxon>
        <taxon>Eurotatoria</taxon>
        <taxon>Bdelloidea</taxon>
        <taxon>Philodinida</taxon>
        <taxon>Philodinidae</taxon>
        <taxon>Rotaria</taxon>
    </lineage>
</organism>
<name>A0A822AD82_9BILA</name>
<keyword evidence="1" id="KW-0862">Zinc</keyword>
<proteinExistence type="predicted"/>
<dbReference type="Proteomes" id="UP000663848">
    <property type="component" value="Unassembled WGS sequence"/>
</dbReference>
<keyword evidence="1" id="KW-0479">Metal-binding</keyword>
<sequence length="238" mass="27170">GLASESDVFQVYYGDRACVWIEIIVKGNTGHGSRLIENTAAEKAQFLLNEMLKYRTDEKERLKKGQTADKPLQLGEITTINLTKLDGGVQINVVPDQYTLAFDCRIKPNGYDAFKQFLNDLIKRIPKNNDEEVTLVYKQDSGSLLLTDIENSSWWLDSFKRGCEEMKCKLNWTVFPAGTDSRFLRNVGYPAIGFSPMINTPVLLHDHNEYLAKDVFLHGIDIYIRLIENLTNEPKFNV</sequence>
<dbReference type="Pfam" id="PF07687">
    <property type="entry name" value="M20_dimer"/>
    <property type="match status" value="1"/>
</dbReference>
<reference evidence="3" key="1">
    <citation type="submission" date="2021-02" db="EMBL/GenBank/DDBJ databases">
        <authorList>
            <person name="Nowell W R."/>
        </authorList>
    </citation>
    <scope>NUCLEOTIDE SEQUENCE</scope>
</reference>
<dbReference type="PANTHER" id="PTHR45892">
    <property type="entry name" value="AMINOACYLASE-1"/>
    <property type="match status" value="1"/>
</dbReference>
<feature type="domain" description="Peptidase M20 dimerisation" evidence="2">
    <location>
        <begin position="16"/>
        <end position="128"/>
    </location>
</feature>
<dbReference type="GO" id="GO:0046872">
    <property type="term" value="F:metal ion binding"/>
    <property type="evidence" value="ECO:0007669"/>
    <property type="project" value="UniProtKB-KW"/>
</dbReference>
<gene>
    <name evidence="3" type="ORF">QYT958_LOCUS37788</name>
</gene>
<evidence type="ECO:0000313" key="3">
    <source>
        <dbReference type="EMBL" id="CAF4997727.1"/>
    </source>
</evidence>
<comment type="caution">
    <text evidence="3">The sequence shown here is derived from an EMBL/GenBank/DDBJ whole genome shotgun (WGS) entry which is preliminary data.</text>
</comment>
<evidence type="ECO:0000256" key="1">
    <source>
        <dbReference type="PIRSR" id="PIRSR036696-2"/>
    </source>
</evidence>
<feature type="binding site" evidence="1">
    <location>
        <position position="205"/>
    </location>
    <ligand>
        <name>Zn(2+)</name>
        <dbReference type="ChEBI" id="CHEBI:29105"/>
        <label>2</label>
    </ligand>
</feature>
<evidence type="ECO:0000313" key="4">
    <source>
        <dbReference type="Proteomes" id="UP000663848"/>
    </source>
</evidence>
<feature type="non-terminal residue" evidence="3">
    <location>
        <position position="1"/>
    </location>
</feature>
<dbReference type="SUPFAM" id="SSF55031">
    <property type="entry name" value="Bacterial exopeptidase dimerisation domain"/>
    <property type="match status" value="1"/>
</dbReference>
<dbReference type="FunFam" id="1.10.150.900:FF:000001">
    <property type="entry name" value="Aminoacylase-1, putative"/>
    <property type="match status" value="1"/>
</dbReference>
<dbReference type="PIRSF" id="PIRSF036696">
    <property type="entry name" value="ACY-1"/>
    <property type="match status" value="1"/>
</dbReference>
<dbReference type="InterPro" id="IPR052083">
    <property type="entry name" value="Aminoacylase-1_M20A"/>
</dbReference>
<protein>
    <recommendedName>
        <fullName evidence="2">Peptidase M20 dimerisation domain-containing protein</fullName>
    </recommendedName>
</protein>
<accession>A0A822AD82</accession>
<dbReference type="AlphaFoldDB" id="A0A822AD82"/>
<evidence type="ECO:0000259" key="2">
    <source>
        <dbReference type="Pfam" id="PF07687"/>
    </source>
</evidence>
<comment type="cofactor">
    <cofactor evidence="1">
        <name>Zn(2+)</name>
        <dbReference type="ChEBI" id="CHEBI:29105"/>
    </cofactor>
    <text evidence="1">Binds 2 Zn(2+) ions per subunit.</text>
</comment>
<dbReference type="InterPro" id="IPR011650">
    <property type="entry name" value="Peptidase_M20_dimer"/>
</dbReference>
<dbReference type="EMBL" id="CAJOBR010032088">
    <property type="protein sequence ID" value="CAF4997727.1"/>
    <property type="molecule type" value="Genomic_DNA"/>
</dbReference>